<dbReference type="PANTHER" id="PTHR43479">
    <property type="entry name" value="ACREF/ENVCD OPERON REPRESSOR-RELATED"/>
    <property type="match status" value="1"/>
</dbReference>
<keyword evidence="3" id="KW-1133">Transmembrane helix</keyword>
<dbReference type="SUPFAM" id="SSF46689">
    <property type="entry name" value="Homeodomain-like"/>
    <property type="match status" value="1"/>
</dbReference>
<evidence type="ECO:0000256" key="1">
    <source>
        <dbReference type="ARBA" id="ARBA00023125"/>
    </source>
</evidence>
<feature type="DNA-binding region" description="H-T-H motif" evidence="2">
    <location>
        <begin position="33"/>
        <end position="52"/>
    </location>
</feature>
<dbReference type="InterPro" id="IPR001647">
    <property type="entry name" value="HTH_TetR"/>
</dbReference>
<dbReference type="AlphaFoldDB" id="A0A9D1ND47"/>
<evidence type="ECO:0000259" key="4">
    <source>
        <dbReference type="PROSITE" id="PS50977"/>
    </source>
</evidence>
<evidence type="ECO:0000256" key="2">
    <source>
        <dbReference type="PROSITE-ProRule" id="PRU00335"/>
    </source>
</evidence>
<reference evidence="5" key="1">
    <citation type="submission" date="2020-10" db="EMBL/GenBank/DDBJ databases">
        <authorList>
            <person name="Gilroy R."/>
        </authorList>
    </citation>
    <scope>NUCLEOTIDE SEQUENCE</scope>
    <source>
        <strain evidence="5">23406</strain>
    </source>
</reference>
<organism evidence="5 6">
    <name type="scientific">Candidatus Stercoripulliclostridium merdipullorum</name>
    <dbReference type="NCBI Taxonomy" id="2840952"/>
    <lineage>
        <taxon>Bacteria</taxon>
        <taxon>Bacillati</taxon>
        <taxon>Bacillota</taxon>
        <taxon>Clostridia</taxon>
        <taxon>Eubacteriales</taxon>
        <taxon>Candidatus Stercoripulliclostridium</taxon>
    </lineage>
</organism>
<keyword evidence="3" id="KW-0812">Transmembrane</keyword>
<keyword evidence="1 2" id="KW-0238">DNA-binding</keyword>
<reference evidence="5" key="2">
    <citation type="journal article" date="2021" name="PeerJ">
        <title>Extensive microbial diversity within the chicken gut microbiome revealed by metagenomics and culture.</title>
        <authorList>
            <person name="Gilroy R."/>
            <person name="Ravi A."/>
            <person name="Getino M."/>
            <person name="Pursley I."/>
            <person name="Horton D.L."/>
            <person name="Alikhan N.F."/>
            <person name="Baker D."/>
            <person name="Gharbi K."/>
            <person name="Hall N."/>
            <person name="Watson M."/>
            <person name="Adriaenssens E.M."/>
            <person name="Foster-Nyarko E."/>
            <person name="Jarju S."/>
            <person name="Secka A."/>
            <person name="Antonio M."/>
            <person name="Oren A."/>
            <person name="Chaudhuri R.R."/>
            <person name="La Ragione R."/>
            <person name="Hildebrand F."/>
            <person name="Pallen M.J."/>
        </authorList>
    </citation>
    <scope>NUCLEOTIDE SEQUENCE</scope>
    <source>
        <strain evidence="5">23406</strain>
    </source>
</reference>
<dbReference type="GO" id="GO:0003677">
    <property type="term" value="F:DNA binding"/>
    <property type="evidence" value="ECO:0007669"/>
    <property type="project" value="UniProtKB-UniRule"/>
</dbReference>
<feature type="domain" description="HTH tetR-type" evidence="4">
    <location>
        <begin position="10"/>
        <end position="70"/>
    </location>
</feature>
<name>A0A9D1ND47_9FIRM</name>
<comment type="caution">
    <text evidence="5">The sequence shown here is derived from an EMBL/GenBank/DDBJ whole genome shotgun (WGS) entry which is preliminary data.</text>
</comment>
<dbReference type="PROSITE" id="PS50977">
    <property type="entry name" value="HTH_TETR_2"/>
    <property type="match status" value="1"/>
</dbReference>
<keyword evidence="3" id="KW-0472">Membrane</keyword>
<dbReference type="Pfam" id="PF14278">
    <property type="entry name" value="TetR_C_8"/>
    <property type="match status" value="1"/>
</dbReference>
<dbReference type="Proteomes" id="UP000886891">
    <property type="component" value="Unassembled WGS sequence"/>
</dbReference>
<dbReference type="PANTHER" id="PTHR43479:SF7">
    <property type="entry name" value="TETR-FAMILY TRANSCRIPTIONAL REGULATOR"/>
    <property type="match status" value="1"/>
</dbReference>
<dbReference type="EMBL" id="DVOH01000059">
    <property type="protein sequence ID" value="HIV00928.1"/>
    <property type="molecule type" value="Genomic_DNA"/>
</dbReference>
<dbReference type="InterPro" id="IPR050624">
    <property type="entry name" value="HTH-type_Tx_Regulator"/>
</dbReference>
<dbReference type="InterPro" id="IPR009057">
    <property type="entry name" value="Homeodomain-like_sf"/>
</dbReference>
<evidence type="ECO:0000256" key="3">
    <source>
        <dbReference type="SAM" id="Phobius"/>
    </source>
</evidence>
<evidence type="ECO:0000313" key="6">
    <source>
        <dbReference type="Proteomes" id="UP000886891"/>
    </source>
</evidence>
<evidence type="ECO:0000313" key="5">
    <source>
        <dbReference type="EMBL" id="HIV00928.1"/>
    </source>
</evidence>
<proteinExistence type="predicted"/>
<feature type="transmembrane region" description="Helical" evidence="3">
    <location>
        <begin position="145"/>
        <end position="163"/>
    </location>
</feature>
<accession>A0A9D1ND47</accession>
<dbReference type="Gene3D" id="1.10.357.10">
    <property type="entry name" value="Tetracycline Repressor, domain 2"/>
    <property type="match status" value="1"/>
</dbReference>
<gene>
    <name evidence="5" type="ORF">IAB14_07445</name>
</gene>
<dbReference type="InterPro" id="IPR039532">
    <property type="entry name" value="TetR_C_Firmicutes"/>
</dbReference>
<protein>
    <submittedName>
        <fullName evidence="5">TetR/AcrR family transcriptional regulator C-terminal domain-containing protein</fullName>
    </submittedName>
</protein>
<sequence>MIKKEDMRVTRTKKLLTDALFALLETTSIEKISVMDVCNKAMVHRATFYKHYEDKYHLFSCALTDLKNEIFRDAHFERFHTADDLYRHLADCGLSYVEEHRRIFADILRNNQSETLSAIMFEVAESSIRELLATSPHNYRIPISVLSYFYAGGLIAVLMWYVSHPEETHASMLTYLNDLVREKNF</sequence>